<dbReference type="AlphaFoldDB" id="A0A136Q067"/>
<comment type="similarity">
    <text evidence="2">Belongs to the 2H phosphoesterase superfamily. ThpR family.</text>
</comment>
<dbReference type="SUPFAM" id="SSF55144">
    <property type="entry name" value="LigT-like"/>
    <property type="match status" value="1"/>
</dbReference>
<feature type="short sequence motif" description="HXTX 1" evidence="2">
    <location>
        <begin position="43"/>
        <end position="46"/>
    </location>
</feature>
<evidence type="ECO:0000256" key="1">
    <source>
        <dbReference type="ARBA" id="ARBA00022801"/>
    </source>
</evidence>
<dbReference type="HAMAP" id="MF_01940">
    <property type="entry name" value="RNA_CPDase"/>
    <property type="match status" value="1"/>
</dbReference>
<dbReference type="GO" id="GO:0004113">
    <property type="term" value="F:2',3'-cyclic-nucleotide 3'-phosphodiesterase activity"/>
    <property type="evidence" value="ECO:0007669"/>
    <property type="project" value="InterPro"/>
</dbReference>
<dbReference type="OrthoDB" id="9789350at2"/>
<evidence type="ECO:0000313" key="3">
    <source>
        <dbReference type="EMBL" id="KXK64075.1"/>
    </source>
</evidence>
<dbReference type="GO" id="GO:0016874">
    <property type="term" value="F:ligase activity"/>
    <property type="evidence" value="ECO:0007669"/>
    <property type="project" value="UniProtKB-KW"/>
</dbReference>
<evidence type="ECO:0000256" key="2">
    <source>
        <dbReference type="HAMAP-Rule" id="MF_01940"/>
    </source>
</evidence>
<dbReference type="NCBIfam" id="TIGR02258">
    <property type="entry name" value="2_5_ligase"/>
    <property type="match status" value="1"/>
</dbReference>
<dbReference type="EC" id="3.1.4.58" evidence="2"/>
<dbReference type="Gene3D" id="3.90.1140.10">
    <property type="entry name" value="Cyclic phosphodiesterase"/>
    <property type="match status" value="1"/>
</dbReference>
<dbReference type="KEGG" id="cmiu:B1H56_13655"/>
<gene>
    <name evidence="3" type="ORF">HMPREF3293_03123</name>
</gene>
<dbReference type="Proteomes" id="UP000070366">
    <property type="component" value="Unassembled WGS sequence"/>
</dbReference>
<keyword evidence="4" id="KW-1185">Reference proteome</keyword>
<dbReference type="PANTHER" id="PTHR35561:SF1">
    <property type="entry name" value="RNA 2',3'-CYCLIC PHOSPHODIESTERASE"/>
    <property type="match status" value="1"/>
</dbReference>
<dbReference type="PANTHER" id="PTHR35561">
    <property type="entry name" value="RNA 2',3'-CYCLIC PHOSPHODIESTERASE"/>
    <property type="match status" value="1"/>
</dbReference>
<dbReference type="PATRIC" id="fig|626937.4.peg.3074"/>
<accession>A0A136Q067</accession>
<feature type="short sequence motif" description="HXTX 2" evidence="2">
    <location>
        <begin position="128"/>
        <end position="131"/>
    </location>
</feature>
<dbReference type="InterPro" id="IPR004175">
    <property type="entry name" value="RNA_CPDase"/>
</dbReference>
<dbReference type="STRING" id="626937.HMPREF3293_03123"/>
<name>A0A136Q067_9FIRM</name>
<keyword evidence="3" id="KW-0436">Ligase</keyword>
<comment type="caution">
    <text evidence="3">The sequence shown here is derived from an EMBL/GenBank/DDBJ whole genome shotgun (WGS) entry which is preliminary data.</text>
</comment>
<dbReference type="InterPro" id="IPR009097">
    <property type="entry name" value="Cyclic_Pdiesterase"/>
</dbReference>
<feature type="active site" description="Proton donor" evidence="2">
    <location>
        <position position="43"/>
    </location>
</feature>
<comment type="catalytic activity">
    <reaction evidence="2">
        <text>a 3'-end 2',3'-cyclophospho-ribonucleotide-RNA + H2O = a 3'-end 2'-phospho-ribonucleotide-RNA + H(+)</text>
        <dbReference type="Rhea" id="RHEA:11828"/>
        <dbReference type="Rhea" id="RHEA-COMP:10464"/>
        <dbReference type="Rhea" id="RHEA-COMP:17353"/>
        <dbReference type="ChEBI" id="CHEBI:15377"/>
        <dbReference type="ChEBI" id="CHEBI:15378"/>
        <dbReference type="ChEBI" id="CHEBI:83064"/>
        <dbReference type="ChEBI" id="CHEBI:173113"/>
        <dbReference type="EC" id="3.1.4.58"/>
    </reaction>
</comment>
<feature type="active site" description="Proton acceptor" evidence="2">
    <location>
        <position position="128"/>
    </location>
</feature>
<reference evidence="3 4" key="1">
    <citation type="submission" date="2016-02" db="EMBL/GenBank/DDBJ databases">
        <authorList>
            <person name="Wen L."/>
            <person name="He K."/>
            <person name="Yang H."/>
        </authorList>
    </citation>
    <scope>NUCLEOTIDE SEQUENCE [LARGE SCALE GENOMIC DNA]</scope>
    <source>
        <strain evidence="3 4">DSM 22607</strain>
    </source>
</reference>
<organism evidence="3 4">
    <name type="scientific">Christensenella minuta</name>
    <dbReference type="NCBI Taxonomy" id="626937"/>
    <lineage>
        <taxon>Bacteria</taxon>
        <taxon>Bacillati</taxon>
        <taxon>Bacillota</taxon>
        <taxon>Clostridia</taxon>
        <taxon>Christensenellales</taxon>
        <taxon>Christensenellaceae</taxon>
        <taxon>Christensenella</taxon>
    </lineage>
</organism>
<dbReference type="Pfam" id="PF13563">
    <property type="entry name" value="2_5_RNA_ligase2"/>
    <property type="match status" value="1"/>
</dbReference>
<protein>
    <recommendedName>
        <fullName evidence="2">RNA 2',3'-cyclic phosphodiesterase</fullName>
        <shortName evidence="2">RNA 2',3'-CPDase</shortName>
        <ecNumber evidence="2">3.1.4.58</ecNumber>
    </recommendedName>
</protein>
<dbReference type="RefSeq" id="WP_066522796.1">
    <property type="nucleotide sequence ID" value="NZ_CABMOF010000010.1"/>
</dbReference>
<dbReference type="GO" id="GO:0008664">
    <property type="term" value="F:RNA 2',3'-cyclic 3'-phosphodiesterase activity"/>
    <property type="evidence" value="ECO:0007669"/>
    <property type="project" value="UniProtKB-EC"/>
</dbReference>
<dbReference type="EMBL" id="LSZW01000067">
    <property type="protein sequence ID" value="KXK64075.1"/>
    <property type="molecule type" value="Genomic_DNA"/>
</dbReference>
<comment type="function">
    <text evidence="2">Hydrolyzes RNA 2',3'-cyclic phosphodiester to an RNA 2'-phosphomonoester.</text>
</comment>
<proteinExistence type="inferred from homology"/>
<keyword evidence="1 2" id="KW-0378">Hydrolase</keyword>
<sequence length="181" mass="19414">MQKTGRLFIAAELPANLTGELAAAAKRLREKIGARWPRRENYHVTLAFLGETELARAAQVGHIISRAADGVGPVRVSLSELGFFGKQNDAVLWCGLSGTQPLEDLAGKIRAGLAKAGLPFDGKPLRPHITLARRAGVSAAALKAFSPAREEGTVDKITLFLSTRKNGCLVYRPLFAYHLGG</sequence>
<evidence type="ECO:0000313" key="4">
    <source>
        <dbReference type="Proteomes" id="UP000070366"/>
    </source>
</evidence>